<evidence type="ECO:0000313" key="5">
    <source>
        <dbReference type="Proteomes" id="UP001596174"/>
    </source>
</evidence>
<evidence type="ECO:0000256" key="1">
    <source>
        <dbReference type="ARBA" id="ARBA00023125"/>
    </source>
</evidence>
<gene>
    <name evidence="4" type="ORF">ACFP3V_07185</name>
</gene>
<dbReference type="PANTHER" id="PTHR30055:SF226">
    <property type="entry name" value="HTH-TYPE TRANSCRIPTIONAL REGULATOR PKSA"/>
    <property type="match status" value="1"/>
</dbReference>
<accession>A0ABW1FYM8</accession>
<dbReference type="InterPro" id="IPR050109">
    <property type="entry name" value="HTH-type_TetR-like_transc_reg"/>
</dbReference>
<dbReference type="PROSITE" id="PS50977">
    <property type="entry name" value="HTH_TETR_2"/>
    <property type="match status" value="1"/>
</dbReference>
<dbReference type="RefSeq" id="WP_380580971.1">
    <property type="nucleotide sequence ID" value="NZ_JBHSQJ010000022.1"/>
</dbReference>
<feature type="DNA-binding region" description="H-T-H motif" evidence="2">
    <location>
        <begin position="31"/>
        <end position="50"/>
    </location>
</feature>
<feature type="domain" description="HTH tetR-type" evidence="3">
    <location>
        <begin position="8"/>
        <end position="68"/>
    </location>
</feature>
<dbReference type="Proteomes" id="UP001596174">
    <property type="component" value="Unassembled WGS sequence"/>
</dbReference>
<dbReference type="Pfam" id="PF00440">
    <property type="entry name" value="TetR_N"/>
    <property type="match status" value="1"/>
</dbReference>
<protein>
    <submittedName>
        <fullName evidence="4">TetR/AcrR family transcriptional regulator</fullName>
    </submittedName>
</protein>
<dbReference type="InterPro" id="IPR001647">
    <property type="entry name" value="HTH_TetR"/>
</dbReference>
<evidence type="ECO:0000259" key="3">
    <source>
        <dbReference type="PROSITE" id="PS50977"/>
    </source>
</evidence>
<organism evidence="4 5">
    <name type="scientific">Streptacidiphilus monticola</name>
    <dbReference type="NCBI Taxonomy" id="2161674"/>
    <lineage>
        <taxon>Bacteria</taxon>
        <taxon>Bacillati</taxon>
        <taxon>Actinomycetota</taxon>
        <taxon>Actinomycetes</taxon>
        <taxon>Kitasatosporales</taxon>
        <taxon>Streptomycetaceae</taxon>
        <taxon>Streptacidiphilus</taxon>
    </lineage>
</organism>
<sequence>MTTQAPRTDTRARIIDTALELFAEHGYEKTSLREIADRLGVTKAALYYHFRTKEDILAGIVDSMSAPIDEAIAWGEQQEYSPAVRDEIIRRYAEGMVDRKRLVRFFHENQPTIRDLAVGNRFKERMIALTRLLQGPNAGYEDRVRSAVALMSINVAQFVAEAHVDECTHRELPDLPDEATRLALGLKIALEIADRIGKPA</sequence>
<reference evidence="5" key="1">
    <citation type="journal article" date="2019" name="Int. J. Syst. Evol. Microbiol.">
        <title>The Global Catalogue of Microorganisms (GCM) 10K type strain sequencing project: providing services to taxonomists for standard genome sequencing and annotation.</title>
        <authorList>
            <consortium name="The Broad Institute Genomics Platform"/>
            <consortium name="The Broad Institute Genome Sequencing Center for Infectious Disease"/>
            <person name="Wu L."/>
            <person name="Ma J."/>
        </authorList>
    </citation>
    <scope>NUCLEOTIDE SEQUENCE [LARGE SCALE GENOMIC DNA]</scope>
    <source>
        <strain evidence="5">JCM 4816</strain>
    </source>
</reference>
<dbReference type="PROSITE" id="PS01081">
    <property type="entry name" value="HTH_TETR_1"/>
    <property type="match status" value="1"/>
</dbReference>
<keyword evidence="5" id="KW-1185">Reference proteome</keyword>
<dbReference type="PRINTS" id="PR00455">
    <property type="entry name" value="HTHTETR"/>
</dbReference>
<dbReference type="PANTHER" id="PTHR30055">
    <property type="entry name" value="HTH-TYPE TRANSCRIPTIONAL REGULATOR RUTR"/>
    <property type="match status" value="1"/>
</dbReference>
<proteinExistence type="predicted"/>
<dbReference type="InterPro" id="IPR009057">
    <property type="entry name" value="Homeodomain-like_sf"/>
</dbReference>
<evidence type="ECO:0000256" key="2">
    <source>
        <dbReference type="PROSITE-ProRule" id="PRU00335"/>
    </source>
</evidence>
<keyword evidence="1 2" id="KW-0238">DNA-binding</keyword>
<evidence type="ECO:0000313" key="4">
    <source>
        <dbReference type="EMBL" id="MFC5906998.1"/>
    </source>
</evidence>
<dbReference type="Gene3D" id="1.10.357.10">
    <property type="entry name" value="Tetracycline Repressor, domain 2"/>
    <property type="match status" value="1"/>
</dbReference>
<name>A0ABW1FYM8_9ACTN</name>
<dbReference type="InterPro" id="IPR023772">
    <property type="entry name" value="DNA-bd_HTH_TetR-type_CS"/>
</dbReference>
<dbReference type="EMBL" id="JBHSQJ010000022">
    <property type="protein sequence ID" value="MFC5906998.1"/>
    <property type="molecule type" value="Genomic_DNA"/>
</dbReference>
<dbReference type="SUPFAM" id="SSF46689">
    <property type="entry name" value="Homeodomain-like"/>
    <property type="match status" value="1"/>
</dbReference>
<comment type="caution">
    <text evidence="4">The sequence shown here is derived from an EMBL/GenBank/DDBJ whole genome shotgun (WGS) entry which is preliminary data.</text>
</comment>